<name>A0A841IU11_9ACTN</name>
<organism evidence="2 3">
    <name type="scientific">Nocardiopsis algeriensis</name>
    <dbReference type="NCBI Taxonomy" id="1478215"/>
    <lineage>
        <taxon>Bacteria</taxon>
        <taxon>Bacillati</taxon>
        <taxon>Actinomycetota</taxon>
        <taxon>Actinomycetes</taxon>
        <taxon>Streptosporangiales</taxon>
        <taxon>Nocardiopsidaceae</taxon>
        <taxon>Nocardiopsis</taxon>
    </lineage>
</organism>
<feature type="compositionally biased region" description="Polar residues" evidence="1">
    <location>
        <begin position="10"/>
        <end position="20"/>
    </location>
</feature>
<protein>
    <recommendedName>
        <fullName evidence="4">Immunity protein 49 of polymorphic toxin system</fullName>
    </recommendedName>
</protein>
<sequence>MTEHGKTDTGKSASHSAWDTSKNETRSENYPYLGPGKTAIRRPRTLPFPRGAQTGETVEHAINQKRRTLHHLPPDPECDAGTWLTAFFLAVSCRDENRVTSLCRITPAFRKEAREKRGGAYDEYVYPFIAALQHFVLNQPTLGGNLLRTMDLSRPENSSVSSPENLDHLVFPAIDCFYRLAEQNTEKFDEAMEQGIRLFRTYYTANEERSKDTADAVPLRLLGVACMTYDLAQVVPGFNSDLESRYLPEYILERPRYGEIEL</sequence>
<dbReference type="Proteomes" id="UP000536604">
    <property type="component" value="Unassembled WGS sequence"/>
</dbReference>
<dbReference type="InterPro" id="IPR029074">
    <property type="entry name" value="Imm49"/>
</dbReference>
<keyword evidence="3" id="KW-1185">Reference proteome</keyword>
<proteinExistence type="predicted"/>
<gene>
    <name evidence="2" type="ORF">FHS13_003763</name>
</gene>
<reference evidence="2 3" key="1">
    <citation type="submission" date="2020-08" db="EMBL/GenBank/DDBJ databases">
        <title>Genomic Encyclopedia of Type Strains, Phase III (KMG-III): the genomes of soil and plant-associated and newly described type strains.</title>
        <authorList>
            <person name="Whitman W."/>
        </authorList>
    </citation>
    <scope>NUCLEOTIDE SEQUENCE [LARGE SCALE GENOMIC DNA]</scope>
    <source>
        <strain evidence="2 3">CECT 8712</strain>
    </source>
</reference>
<evidence type="ECO:0000313" key="3">
    <source>
        <dbReference type="Proteomes" id="UP000536604"/>
    </source>
</evidence>
<evidence type="ECO:0008006" key="4">
    <source>
        <dbReference type="Google" id="ProtNLM"/>
    </source>
</evidence>
<accession>A0A841IU11</accession>
<evidence type="ECO:0000256" key="1">
    <source>
        <dbReference type="SAM" id="MobiDB-lite"/>
    </source>
</evidence>
<dbReference type="RefSeq" id="WP_184293235.1">
    <property type="nucleotide sequence ID" value="NZ_JACHJO010000012.1"/>
</dbReference>
<evidence type="ECO:0000313" key="2">
    <source>
        <dbReference type="EMBL" id="MBB6121784.1"/>
    </source>
</evidence>
<dbReference type="EMBL" id="JACHJO010000012">
    <property type="protein sequence ID" value="MBB6121784.1"/>
    <property type="molecule type" value="Genomic_DNA"/>
</dbReference>
<comment type="caution">
    <text evidence="2">The sequence shown here is derived from an EMBL/GenBank/DDBJ whole genome shotgun (WGS) entry which is preliminary data.</text>
</comment>
<dbReference type="AlphaFoldDB" id="A0A841IU11"/>
<feature type="region of interest" description="Disordered" evidence="1">
    <location>
        <begin position="1"/>
        <end position="52"/>
    </location>
</feature>
<dbReference type="Pfam" id="PF15575">
    <property type="entry name" value="Imm49"/>
    <property type="match status" value="1"/>
</dbReference>